<sequence>MPLLARFVTSSLALEIAYEALMDVATSEEHVDLACEVLDTLQLPPPDHSTRDLCSAASGPSRRCSNECPVPSWPFGRKTPLVRSDR</sequence>
<protein>
    <submittedName>
        <fullName evidence="1">Uncharacterized protein</fullName>
    </submittedName>
</protein>
<evidence type="ECO:0000313" key="1">
    <source>
        <dbReference type="EnsemblMetazoa" id="PPA25710.1"/>
    </source>
</evidence>
<organism evidence="1 2">
    <name type="scientific">Pristionchus pacificus</name>
    <name type="common">Parasitic nematode worm</name>
    <dbReference type="NCBI Taxonomy" id="54126"/>
    <lineage>
        <taxon>Eukaryota</taxon>
        <taxon>Metazoa</taxon>
        <taxon>Ecdysozoa</taxon>
        <taxon>Nematoda</taxon>
        <taxon>Chromadorea</taxon>
        <taxon>Rhabditida</taxon>
        <taxon>Rhabditina</taxon>
        <taxon>Diplogasteromorpha</taxon>
        <taxon>Diplogasteroidea</taxon>
        <taxon>Neodiplogasteridae</taxon>
        <taxon>Pristionchus</taxon>
    </lineage>
</organism>
<proteinExistence type="predicted"/>
<accession>A0A8R1UHR7</accession>
<dbReference type="AlphaFoldDB" id="A0A454XLC4"/>
<reference evidence="1" key="2">
    <citation type="submission" date="2022-06" db="UniProtKB">
        <authorList>
            <consortium name="EnsemblMetazoa"/>
        </authorList>
    </citation>
    <scope>IDENTIFICATION</scope>
    <source>
        <strain evidence="1">PS312</strain>
    </source>
</reference>
<name>A0A454XLC4_PRIPA</name>
<evidence type="ECO:0000313" key="2">
    <source>
        <dbReference type="Proteomes" id="UP000005239"/>
    </source>
</evidence>
<keyword evidence="2" id="KW-1185">Reference proteome</keyword>
<accession>A0A454XLC4</accession>
<reference evidence="2" key="1">
    <citation type="journal article" date="2008" name="Nat. Genet.">
        <title>The Pristionchus pacificus genome provides a unique perspective on nematode lifestyle and parasitism.</title>
        <authorList>
            <person name="Dieterich C."/>
            <person name="Clifton S.W."/>
            <person name="Schuster L.N."/>
            <person name="Chinwalla A."/>
            <person name="Delehaunty K."/>
            <person name="Dinkelacker I."/>
            <person name="Fulton L."/>
            <person name="Fulton R."/>
            <person name="Godfrey J."/>
            <person name="Minx P."/>
            <person name="Mitreva M."/>
            <person name="Roeseler W."/>
            <person name="Tian H."/>
            <person name="Witte H."/>
            <person name="Yang S.P."/>
            <person name="Wilson R.K."/>
            <person name="Sommer R.J."/>
        </authorList>
    </citation>
    <scope>NUCLEOTIDE SEQUENCE [LARGE SCALE GENOMIC DNA]</scope>
    <source>
        <strain evidence="2">PS312</strain>
    </source>
</reference>
<dbReference type="EnsemblMetazoa" id="PPA25710.1">
    <property type="protein sequence ID" value="PPA25710.1"/>
    <property type="gene ID" value="WBGene00115264"/>
</dbReference>
<gene>
    <name evidence="1" type="primary">WBGene00115264</name>
</gene>
<dbReference type="Proteomes" id="UP000005239">
    <property type="component" value="Unassembled WGS sequence"/>
</dbReference>